<evidence type="ECO:0000313" key="1">
    <source>
        <dbReference type="EMBL" id="KAK7522237.1"/>
    </source>
</evidence>
<gene>
    <name evidence="1" type="ORF">IWZ03DRAFT_113281</name>
</gene>
<evidence type="ECO:0000313" key="2">
    <source>
        <dbReference type="Proteomes" id="UP001363622"/>
    </source>
</evidence>
<sequence>MPLCPLWTGSLIIAVDNDATAAIHASGSVNAAKRCVCGFCAPHGGTGVLDRGGQGKQPTIDDYDDDDDAGLCTLAPVGTRGISSARRRDRRGVCAGTNLAQCRVHSSGPARRVVVVVVDEQASKQASRHAGLALVRLSGQRAKRLMAAEPTLSLPFPCALGSPGPVRCSFFFFFFPSSAV</sequence>
<dbReference type="Proteomes" id="UP001363622">
    <property type="component" value="Unassembled WGS sequence"/>
</dbReference>
<dbReference type="EMBL" id="JBBPHU010000002">
    <property type="protein sequence ID" value="KAK7522237.1"/>
    <property type="molecule type" value="Genomic_DNA"/>
</dbReference>
<proteinExistence type="predicted"/>
<organism evidence="1 2">
    <name type="scientific">Phyllosticta citriasiana</name>
    <dbReference type="NCBI Taxonomy" id="595635"/>
    <lineage>
        <taxon>Eukaryota</taxon>
        <taxon>Fungi</taxon>
        <taxon>Dikarya</taxon>
        <taxon>Ascomycota</taxon>
        <taxon>Pezizomycotina</taxon>
        <taxon>Dothideomycetes</taxon>
        <taxon>Dothideomycetes incertae sedis</taxon>
        <taxon>Botryosphaeriales</taxon>
        <taxon>Phyllostictaceae</taxon>
        <taxon>Phyllosticta</taxon>
    </lineage>
</organism>
<keyword evidence="2" id="KW-1185">Reference proteome</keyword>
<reference evidence="1 2" key="1">
    <citation type="submission" date="2024-04" db="EMBL/GenBank/DDBJ databases">
        <title>Phyllosticta paracitricarpa is synonymous to the EU quarantine fungus P. citricarpa based on phylogenomic analyses.</title>
        <authorList>
            <consortium name="Lawrence Berkeley National Laboratory"/>
            <person name="Van Ingen-Buijs V.A."/>
            <person name="Van Westerhoven A.C."/>
            <person name="Haridas S."/>
            <person name="Skiadas P."/>
            <person name="Martin F."/>
            <person name="Groenewald J.Z."/>
            <person name="Crous P.W."/>
            <person name="Seidl M.F."/>
        </authorList>
    </citation>
    <scope>NUCLEOTIDE SEQUENCE [LARGE SCALE GENOMIC DNA]</scope>
    <source>
        <strain evidence="1 2">CBS 123371</strain>
    </source>
</reference>
<accession>A0ABR1KVN6</accession>
<protein>
    <submittedName>
        <fullName evidence="1">Uncharacterized protein</fullName>
    </submittedName>
</protein>
<name>A0ABR1KVN6_9PEZI</name>
<comment type="caution">
    <text evidence="1">The sequence shown here is derived from an EMBL/GenBank/DDBJ whole genome shotgun (WGS) entry which is preliminary data.</text>
</comment>